<evidence type="ECO:0000259" key="10">
    <source>
        <dbReference type="SMART" id="SM00560"/>
    </source>
</evidence>
<evidence type="ECO:0000256" key="2">
    <source>
        <dbReference type="ARBA" id="ARBA00004496"/>
    </source>
</evidence>
<dbReference type="NCBIfam" id="TIGR04183">
    <property type="entry name" value="Por_Secre_tail"/>
    <property type="match status" value="1"/>
</dbReference>
<dbReference type="Pfam" id="PF18962">
    <property type="entry name" value="Por_Secre_tail"/>
    <property type="match status" value="1"/>
</dbReference>
<dbReference type="Pfam" id="PF13385">
    <property type="entry name" value="Laminin_G_3"/>
    <property type="match status" value="1"/>
</dbReference>
<dbReference type="InterPro" id="IPR052614">
    <property type="entry name" value="CFAP65"/>
</dbReference>
<keyword evidence="12" id="KW-1185">Reference proteome</keyword>
<keyword evidence="7" id="KW-0966">Cell projection</keyword>
<dbReference type="InterPro" id="IPR026444">
    <property type="entry name" value="Secre_tail"/>
</dbReference>
<evidence type="ECO:0000256" key="3">
    <source>
        <dbReference type="ARBA" id="ARBA00022490"/>
    </source>
</evidence>
<protein>
    <submittedName>
        <fullName evidence="11">Choice-of-anchor D domain-containing protein</fullName>
    </submittedName>
</protein>
<dbReference type="Gene3D" id="2.60.40.10">
    <property type="entry name" value="Immunoglobulins"/>
    <property type="match status" value="3"/>
</dbReference>
<dbReference type="InterPro" id="IPR013783">
    <property type="entry name" value="Ig-like_fold"/>
</dbReference>
<feature type="signal peptide" evidence="8">
    <location>
        <begin position="1"/>
        <end position="25"/>
    </location>
</feature>
<feature type="chain" id="PRO_5020205315" evidence="8">
    <location>
        <begin position="26"/>
        <end position="1915"/>
    </location>
</feature>
<evidence type="ECO:0000256" key="5">
    <source>
        <dbReference type="ARBA" id="ARBA00023069"/>
    </source>
</evidence>
<dbReference type="SMART" id="SM00560">
    <property type="entry name" value="LamGL"/>
    <property type="match status" value="1"/>
</dbReference>
<dbReference type="OrthoDB" id="2582440at2"/>
<dbReference type="KEGG" id="fnk:E1750_06975"/>
<gene>
    <name evidence="11" type="ORF">E1750_06975</name>
</gene>
<evidence type="ECO:0000256" key="4">
    <source>
        <dbReference type="ARBA" id="ARBA00022729"/>
    </source>
</evidence>
<dbReference type="GO" id="GO:0005975">
    <property type="term" value="P:carbohydrate metabolic process"/>
    <property type="evidence" value="ECO:0007669"/>
    <property type="project" value="UniProtKB-ARBA"/>
</dbReference>
<dbReference type="Proteomes" id="UP000291124">
    <property type="component" value="Chromosome"/>
</dbReference>
<evidence type="ECO:0000256" key="8">
    <source>
        <dbReference type="SAM" id="SignalP"/>
    </source>
</evidence>
<evidence type="ECO:0000256" key="7">
    <source>
        <dbReference type="ARBA" id="ARBA00023273"/>
    </source>
</evidence>
<dbReference type="Gene3D" id="2.60.120.200">
    <property type="match status" value="1"/>
</dbReference>
<evidence type="ECO:0000256" key="1">
    <source>
        <dbReference type="ARBA" id="ARBA00004138"/>
    </source>
</evidence>
<dbReference type="InterPro" id="IPR053879">
    <property type="entry name" value="HYDIN_VesB_CFA65-like_Ig"/>
</dbReference>
<dbReference type="PROSITE" id="PS50194">
    <property type="entry name" value="FILAMIN_REPEAT"/>
    <property type="match status" value="1"/>
</dbReference>
<dbReference type="GO" id="GO:0005737">
    <property type="term" value="C:cytoplasm"/>
    <property type="evidence" value="ECO:0007669"/>
    <property type="project" value="UniProtKB-SubCell"/>
</dbReference>
<dbReference type="InterPro" id="IPR006558">
    <property type="entry name" value="LamG-like"/>
</dbReference>
<dbReference type="Pfam" id="PF22544">
    <property type="entry name" value="HYDIN_VesB_CFA65-like_Ig"/>
    <property type="match status" value="1"/>
</dbReference>
<comment type="subcellular location">
    <subcellularLocation>
        <location evidence="1">Cell projection</location>
        <location evidence="1">Cilium</location>
    </subcellularLocation>
    <subcellularLocation>
        <location evidence="2">Cytoplasm</location>
    </subcellularLocation>
</comment>
<keyword evidence="5" id="KW-0969">Cilium</keyword>
<reference evidence="12" key="1">
    <citation type="submission" date="2019-03" db="EMBL/GenBank/DDBJ databases">
        <title>Flavobacterium sp.</title>
        <authorList>
            <person name="Kim H."/>
        </authorList>
    </citation>
    <scope>NUCLEOTIDE SEQUENCE [LARGE SCALE GENOMIC DNA]</scope>
    <source>
        <strain evidence="12">GS13</strain>
    </source>
</reference>
<evidence type="ECO:0000313" key="11">
    <source>
        <dbReference type="EMBL" id="QBN18561.1"/>
    </source>
</evidence>
<name>A0A4P6Y7F8_9FLAO</name>
<dbReference type="RefSeq" id="WP_133276084.1">
    <property type="nucleotide sequence ID" value="NZ_CP037933.1"/>
</dbReference>
<evidence type="ECO:0000259" key="9">
    <source>
        <dbReference type="SMART" id="SM00282"/>
    </source>
</evidence>
<keyword evidence="4 8" id="KW-0732">Signal</keyword>
<dbReference type="SUPFAM" id="SSF49899">
    <property type="entry name" value="Concanavalin A-like lectins/glucanases"/>
    <property type="match status" value="1"/>
</dbReference>
<dbReference type="PANTHER" id="PTHR46127">
    <property type="entry name" value="CILIA- AND FLAGELLA-ASSOCIATED PROTEIN 65"/>
    <property type="match status" value="1"/>
</dbReference>
<feature type="domain" description="Laminin G" evidence="9">
    <location>
        <begin position="1073"/>
        <end position="1200"/>
    </location>
</feature>
<dbReference type="EMBL" id="CP037933">
    <property type="protein sequence ID" value="QBN18561.1"/>
    <property type="molecule type" value="Genomic_DNA"/>
</dbReference>
<feature type="domain" description="LamG-like jellyroll fold" evidence="10">
    <location>
        <begin position="1073"/>
        <end position="1205"/>
    </location>
</feature>
<evidence type="ECO:0000313" key="12">
    <source>
        <dbReference type="Proteomes" id="UP000291124"/>
    </source>
</evidence>
<dbReference type="GO" id="GO:0004553">
    <property type="term" value="F:hydrolase activity, hydrolyzing O-glycosyl compounds"/>
    <property type="evidence" value="ECO:0007669"/>
    <property type="project" value="UniProtKB-ARBA"/>
</dbReference>
<dbReference type="InterPro" id="IPR058515">
    <property type="entry name" value="DUF8202"/>
</dbReference>
<organism evidence="11 12">
    <name type="scientific">Flavobacterium nackdongense</name>
    <dbReference type="NCBI Taxonomy" id="2547394"/>
    <lineage>
        <taxon>Bacteria</taxon>
        <taxon>Pseudomonadati</taxon>
        <taxon>Bacteroidota</taxon>
        <taxon>Flavobacteriia</taxon>
        <taxon>Flavobacteriales</taxon>
        <taxon>Flavobacteriaceae</taxon>
        <taxon>Flavobacterium</taxon>
    </lineage>
</organism>
<dbReference type="InterPro" id="IPR017868">
    <property type="entry name" value="Filamin/ABP280_repeat-like"/>
</dbReference>
<dbReference type="SMART" id="SM00282">
    <property type="entry name" value="LamG"/>
    <property type="match status" value="1"/>
</dbReference>
<proteinExistence type="predicted"/>
<sequence>MKKITLFTKSLLCFVFMLISTITFAQTTLFNANFSTGTGNNAWVSASTGSGAGGWTNGTVATHATGATGNYMYSNIYTGSNVYNGNTISSITSPVVNLTNYTNLILTFNVWYNTEAYWDGANVEYSTDGGGTWSILGIVGDGFYSDTEIYTLGNDLDGWSGNTNGWIAKTINLTAADINFDNNSNVKFRIKFASDGTVNASGIAFDDFKIVGTPITLFPEIDIQGNGVSIVDGDTTPSATDFTIFPSISINTSTTRTFVVRNTGAGPLTVGTYTITGANAGSFTLTTPPPTSIASGGTANIVFTFAPTSPGVHDATFTIYNSDTNENPYNFSLQGTATDSEINIYYGAPAQSILDNTYGPDPAFGTDFGSTTIGTPVARIFTIQNLGLLPLNLTDTPMVRVIGPNAALFTITQPPVSVVPVGGTTTFTVTFTPVIVGKSVCIISLLSNDSDETNYDFTIQGVGTVSTGREIDVLGNDVSIPDGDITPSTVDFTDFGTTFVGVPITIPFVVYNFGPTASTLSFTGNTITTGIGFAITNMVTSSIAGGQATSFKVTFTPSTTGTFTGSVVLGNNDSNEGPYNFNIRVTVAAAPVIAVAPGGVTTNLKLWLKANNEIGTIANNSLVSTWRDKALGSTRNASAKTSLEPVFLNNATDNVNFNPVIRFNGSSTLYGGQGFNNHDVFIALKTGIVTRNSTSYSVFIGDDVDVNPQGVSNQDITGFSLGSQTSRYDNEVVSYNQGSRNYYGEGEIDLAPQPKSYSGANIFNPRKRIAGAGGFMDIFHNGVKLTTSNITIIPNSNTTYKDIRNTKYYIGRSEFYDADLVGDVLEIITYDARNTDADRRKVETYLALKYGITLGVNSTSLNYVNSDGTTIYPEATGFNTNIAGIGRDDKSELNQKQSKTEYTVDDITMGLATIADTNSANTNTFAGDKRFLIWGHNNAVLTQTPPVVVDLSSGVSAIATKVDFIGINRVWKVVESGGDVGTVKISIPKAVVAATINPPGDFLMFISTSPVFSPSAEYRIMNLVGDNLETNFDFNGVRYITFGYASERRFTRSVDFNGTSDYLDGGDVLNLNTNFTVSAWIKPTVSANMSIFSKRNTPYTQGYDLTINASGKLVMSWMNGSLRSITSNTTIPNNIWHNVAVIYNGTTARLYIDGVLDNTATLPPPISSTNSFLVAAANGSGTTPVAYFSGTIDEIRVWDVALTENQMRYVMNQEIKIYGSATTGSIIPSTITKNDIMPIPWTALKAYYPMSRYTFTNAKDESVNNFTLALKNLITVNKQTAPLPYESASNGSWQTAATWLNNTVQDLPNSLSIVDGVTPVNWNIVKTSHNVSSTGNKTVLGLMVNINTITASNDTKIEVTNYLKLDGKIDLVGMSQLVQTLDCDLDVTSSGSVERDQQGQANTYNYNYWSSPVSPINSTANNTNYTVKGMMKDGFNAIPREINWIGGYNGLAGNATTAMSIARYWLYTFDNKTNAYANWNKISETTVIPVGLGFTMKGSGGSGTQNYTFVGKPNNGLINTNTVASDQLLLTGNPYPSALDAVAFINDNLSSVDQGIDGTLYFWEHYASNNTHVLKDYQGGYAVRNLIGGVAPVSSGVDFINQSGTSSRGIPNRYIPVGQGFFVNGKVGSGGSIVFKNNQRAFFKENDAINSNIMYKSRPNSSKTATIDHWNNNSNDTPQKDTIKRVRLGFNSNNNYHRQVLLGFMNEKASSQMDYGYDAISLDEIPNDMYFLNGQNQLVIQGEGYFNEDASYPIGIKTDVEGKVSFTIDALENFDPQQKVYLYDGTTDTYNEIQNNAFEVSLPAGVNNSRFSLRFKDKSLINKTTLGVDENNALANKINMRHIQNTNTLAISNYTTDTIEKVSLFAINGQSIASWKIENQNQQNIQVPIKDLSRGVYIAKLMTNHGELSKKIIIK</sequence>
<dbReference type="Pfam" id="PF26628">
    <property type="entry name" value="DUF8202"/>
    <property type="match status" value="1"/>
</dbReference>
<dbReference type="Pfam" id="PF20773">
    <property type="entry name" value="InhA-like_MAM"/>
    <property type="match status" value="1"/>
</dbReference>
<evidence type="ECO:0000256" key="6">
    <source>
        <dbReference type="ARBA" id="ARBA00023157"/>
    </source>
</evidence>
<dbReference type="InterPro" id="IPR013320">
    <property type="entry name" value="ConA-like_dom_sf"/>
</dbReference>
<keyword evidence="3" id="KW-0963">Cytoplasm</keyword>
<dbReference type="InterPro" id="IPR001791">
    <property type="entry name" value="Laminin_G"/>
</dbReference>
<dbReference type="NCBIfam" id="NF012200">
    <property type="entry name" value="choice_anch_D"/>
    <property type="match status" value="3"/>
</dbReference>
<dbReference type="Gene3D" id="2.60.120.260">
    <property type="entry name" value="Galactose-binding domain-like"/>
    <property type="match status" value="1"/>
</dbReference>
<accession>A0A4P6Y7F8</accession>
<dbReference type="PANTHER" id="PTHR46127:SF1">
    <property type="entry name" value="CILIA- AND FLAGELLA-ASSOCIATED PROTEIN 65"/>
    <property type="match status" value="1"/>
</dbReference>
<keyword evidence="6" id="KW-1015">Disulfide bond</keyword>